<dbReference type="SUPFAM" id="SSF53067">
    <property type="entry name" value="Actin-like ATPase domain"/>
    <property type="match status" value="1"/>
</dbReference>
<accession>A0ABT0P4W7</accession>
<keyword evidence="4" id="KW-1185">Reference proteome</keyword>
<dbReference type="Pfam" id="PF00480">
    <property type="entry name" value="ROK"/>
    <property type="match status" value="1"/>
</dbReference>
<comment type="similarity">
    <text evidence="1">Belongs to the ROK (NagC/XylR) family.</text>
</comment>
<evidence type="ECO:0000313" key="4">
    <source>
        <dbReference type="Proteomes" id="UP001202052"/>
    </source>
</evidence>
<sequence length="403" mass="41821">MAGTAGTPGTPRVLRAMNDRAALDLLLAHGPLSRTRIGKLTGLSKPTASQLLARLEAAGLVRVTGTSEGRPGPNAQLYAIDPAVAYAAGLDVTPQRIRAAVADITGRTVGEYELPTPGRRPAQPVVRQVTDALDGAVKAAGLARSDVHRLVIGTPGAFDPGTGRLRYASHLPGWHSPTLLDELAAALPMPVEYENDVNLAAVAEQRLGAARGHEDFVLLWNQEGLGAALVLGGRLHRGWTGGAGEVGFLPVPGAPLVRHVTRANSGGYQELAGSQVLPALARELGISDVPTGPHAEAAALLLARAADHADGPHRELLRTYATRLATGLASLVSVLDPELVVLSGSALTAGGEVLRALVQAELAELAAARPRLAVGEVREHPVLRGALESALAATREEVFDTSR</sequence>
<proteinExistence type="inferred from homology"/>
<evidence type="ECO:0000256" key="1">
    <source>
        <dbReference type="ARBA" id="ARBA00006479"/>
    </source>
</evidence>
<comment type="caution">
    <text evidence="3">The sequence shown here is derived from an EMBL/GenBank/DDBJ whole genome shotgun (WGS) entry which is preliminary data.</text>
</comment>
<protein>
    <submittedName>
        <fullName evidence="3">ROK family transcriptional regulator</fullName>
    </submittedName>
</protein>
<dbReference type="SUPFAM" id="SSF46785">
    <property type="entry name" value="Winged helix' DNA-binding domain"/>
    <property type="match status" value="1"/>
</dbReference>
<dbReference type="CDD" id="cd23763">
    <property type="entry name" value="ASKHA_ATPase_ROK"/>
    <property type="match status" value="1"/>
</dbReference>
<organism evidence="3 4">
    <name type="scientific">Streptomyces lavenduligriseus</name>
    <dbReference type="NCBI Taxonomy" id="67315"/>
    <lineage>
        <taxon>Bacteria</taxon>
        <taxon>Bacillati</taxon>
        <taxon>Actinomycetota</taxon>
        <taxon>Actinomycetes</taxon>
        <taxon>Kitasatosporales</taxon>
        <taxon>Streptomycetaceae</taxon>
        <taxon>Streptomyces</taxon>
    </lineage>
</organism>
<dbReference type="Proteomes" id="UP001202052">
    <property type="component" value="Unassembled WGS sequence"/>
</dbReference>
<dbReference type="InterPro" id="IPR036388">
    <property type="entry name" value="WH-like_DNA-bd_sf"/>
</dbReference>
<dbReference type="PANTHER" id="PTHR18964:SF149">
    <property type="entry name" value="BIFUNCTIONAL UDP-N-ACETYLGLUCOSAMINE 2-EPIMERASE_N-ACETYLMANNOSAMINE KINASE"/>
    <property type="match status" value="1"/>
</dbReference>
<gene>
    <name evidence="3" type="ORF">M4438_34175</name>
</gene>
<dbReference type="EMBL" id="JAMCCK010000064">
    <property type="protein sequence ID" value="MCL3998491.1"/>
    <property type="molecule type" value="Genomic_DNA"/>
</dbReference>
<reference evidence="3 4" key="1">
    <citation type="submission" date="2022-05" db="EMBL/GenBank/DDBJ databases">
        <title>Genome Resource of Streptomyces lavenduligriseus GA1-1, a Strain with Broad-Spectrum Antifungal Activity against Phytopathogenic Fungi.</title>
        <authorList>
            <person name="Qi D."/>
        </authorList>
    </citation>
    <scope>NUCLEOTIDE SEQUENCE [LARGE SCALE GENOMIC DNA]</scope>
    <source>
        <strain evidence="3 4">GA1-1</strain>
    </source>
</reference>
<dbReference type="InterPro" id="IPR000835">
    <property type="entry name" value="HTH_MarR-typ"/>
</dbReference>
<dbReference type="InterPro" id="IPR001845">
    <property type="entry name" value="HTH_ArsR_DNA-bd_dom"/>
</dbReference>
<dbReference type="Gene3D" id="1.10.10.10">
    <property type="entry name" value="Winged helix-like DNA-binding domain superfamily/Winged helix DNA-binding domain"/>
    <property type="match status" value="1"/>
</dbReference>
<dbReference type="Pfam" id="PF12802">
    <property type="entry name" value="MarR_2"/>
    <property type="match status" value="1"/>
</dbReference>
<evidence type="ECO:0000259" key="2">
    <source>
        <dbReference type="SMART" id="SM00418"/>
    </source>
</evidence>
<dbReference type="InterPro" id="IPR043129">
    <property type="entry name" value="ATPase_NBD"/>
</dbReference>
<feature type="domain" description="HTH arsR-type" evidence="2">
    <location>
        <begin position="12"/>
        <end position="92"/>
    </location>
</feature>
<dbReference type="CDD" id="cd00090">
    <property type="entry name" value="HTH_ARSR"/>
    <property type="match status" value="1"/>
</dbReference>
<dbReference type="PANTHER" id="PTHR18964">
    <property type="entry name" value="ROK (REPRESSOR, ORF, KINASE) FAMILY"/>
    <property type="match status" value="1"/>
</dbReference>
<evidence type="ECO:0000313" key="3">
    <source>
        <dbReference type="EMBL" id="MCL3998491.1"/>
    </source>
</evidence>
<dbReference type="SMART" id="SM00418">
    <property type="entry name" value="HTH_ARSR"/>
    <property type="match status" value="1"/>
</dbReference>
<dbReference type="InterPro" id="IPR036390">
    <property type="entry name" value="WH_DNA-bd_sf"/>
</dbReference>
<dbReference type="InterPro" id="IPR000600">
    <property type="entry name" value="ROK"/>
</dbReference>
<name>A0ABT0P4W7_9ACTN</name>
<dbReference type="RefSeq" id="WP_249493121.1">
    <property type="nucleotide sequence ID" value="NZ_JAMCCK010000064.1"/>
</dbReference>
<dbReference type="InterPro" id="IPR011991">
    <property type="entry name" value="ArsR-like_HTH"/>
</dbReference>
<dbReference type="Gene3D" id="3.30.420.40">
    <property type="match status" value="2"/>
</dbReference>